<name>A0A8D8SPV1_9HEMI</name>
<organism evidence="2">
    <name type="scientific">Cacopsylla melanoneura</name>
    <dbReference type="NCBI Taxonomy" id="428564"/>
    <lineage>
        <taxon>Eukaryota</taxon>
        <taxon>Metazoa</taxon>
        <taxon>Ecdysozoa</taxon>
        <taxon>Arthropoda</taxon>
        <taxon>Hexapoda</taxon>
        <taxon>Insecta</taxon>
        <taxon>Pterygota</taxon>
        <taxon>Neoptera</taxon>
        <taxon>Paraneoptera</taxon>
        <taxon>Hemiptera</taxon>
        <taxon>Sternorrhyncha</taxon>
        <taxon>Psylloidea</taxon>
        <taxon>Psyllidae</taxon>
        <taxon>Psyllinae</taxon>
        <taxon>Cacopsylla</taxon>
    </lineage>
</organism>
<evidence type="ECO:0000313" key="2">
    <source>
        <dbReference type="EMBL" id="CAG6673776.1"/>
    </source>
</evidence>
<proteinExistence type="predicted"/>
<feature type="transmembrane region" description="Helical" evidence="1">
    <location>
        <begin position="89"/>
        <end position="108"/>
    </location>
</feature>
<keyword evidence="1" id="KW-0812">Transmembrane</keyword>
<keyword evidence="1" id="KW-0472">Membrane</keyword>
<sequence>MKSSAYQLLSNDIPDCGMKLIDPANLKCENSVVSNHIVASKKPGHYTSLCFKKATISFMLDFCHLLCSESSLIACFPLVYLFVSAIPPMIHKHILFRFILHIFLLFFYT</sequence>
<feature type="transmembrane region" description="Helical" evidence="1">
    <location>
        <begin position="62"/>
        <end position="83"/>
    </location>
</feature>
<keyword evidence="1" id="KW-1133">Transmembrane helix</keyword>
<dbReference type="EMBL" id="HBUF01232068">
    <property type="protein sequence ID" value="CAG6673776.1"/>
    <property type="molecule type" value="Transcribed_RNA"/>
</dbReference>
<dbReference type="AlphaFoldDB" id="A0A8D8SPV1"/>
<evidence type="ECO:0000256" key="1">
    <source>
        <dbReference type="SAM" id="Phobius"/>
    </source>
</evidence>
<protein>
    <submittedName>
        <fullName evidence="2">Uncharacterized protein</fullName>
    </submittedName>
</protein>
<reference evidence="2" key="1">
    <citation type="submission" date="2021-05" db="EMBL/GenBank/DDBJ databases">
        <authorList>
            <person name="Alioto T."/>
            <person name="Alioto T."/>
            <person name="Gomez Garrido J."/>
        </authorList>
    </citation>
    <scope>NUCLEOTIDE SEQUENCE</scope>
</reference>
<accession>A0A8D8SPV1</accession>